<evidence type="ECO:0000313" key="3">
    <source>
        <dbReference type="Proteomes" id="UP001152759"/>
    </source>
</evidence>
<sequence length="431" mass="49496">MKTYLVGIFPFDDTVDIIRESWLCGYNDELEQLCQFPAVHGDKKKLEDLLNTCEFPDDAWPKYVIVPKRTGIESYQEAVRIQKIIQEDENGATTDQDKLGRGFRNRKRNTFLESSDEDVPKCKKSKSNKSEARKKQKEAQNSARSQCASALSNFTLPNCKSFRIPSPSQMVQSNTNVQKNGIHSQKGEGFAHSTQKGRKENHHTLREISNVSQILKNTKENHHAKRPVSNANAQKKEIQSQKGERFAHSTQKDHTENHPALREINNISQIRNAKVQPKDQVKHNFSHRNRIQVNCNTTQNNRNQVNCNLAQKHQNQVNRIIAQNNQNQANHNTAQNNQNQVNRVTAQNNQNQVHRNTGLNQVNRNISLNNRNQGTRNISQNKQIQANRNTSQNNQNSADHDDVSTRLRHVEGLALQQEECRICWGFCEKYS</sequence>
<protein>
    <submittedName>
        <fullName evidence="2">Uncharacterized protein</fullName>
    </submittedName>
</protein>
<gene>
    <name evidence="2" type="ORF">BEMITA_LOCUS6047</name>
</gene>
<feature type="compositionally biased region" description="Basic and acidic residues" evidence="1">
    <location>
        <begin position="234"/>
        <end position="256"/>
    </location>
</feature>
<feature type="region of interest" description="Disordered" evidence="1">
    <location>
        <begin position="114"/>
        <end position="144"/>
    </location>
</feature>
<feature type="region of interest" description="Disordered" evidence="1">
    <location>
        <begin position="220"/>
        <end position="256"/>
    </location>
</feature>
<reference evidence="2" key="1">
    <citation type="submission" date="2021-12" db="EMBL/GenBank/DDBJ databases">
        <authorList>
            <person name="King R."/>
        </authorList>
    </citation>
    <scope>NUCLEOTIDE SEQUENCE</scope>
</reference>
<organism evidence="2 3">
    <name type="scientific">Bemisia tabaci</name>
    <name type="common">Sweetpotato whitefly</name>
    <name type="synonym">Aleurodes tabaci</name>
    <dbReference type="NCBI Taxonomy" id="7038"/>
    <lineage>
        <taxon>Eukaryota</taxon>
        <taxon>Metazoa</taxon>
        <taxon>Ecdysozoa</taxon>
        <taxon>Arthropoda</taxon>
        <taxon>Hexapoda</taxon>
        <taxon>Insecta</taxon>
        <taxon>Pterygota</taxon>
        <taxon>Neoptera</taxon>
        <taxon>Paraneoptera</taxon>
        <taxon>Hemiptera</taxon>
        <taxon>Sternorrhyncha</taxon>
        <taxon>Aleyrodoidea</taxon>
        <taxon>Aleyrodidae</taxon>
        <taxon>Aleyrodinae</taxon>
        <taxon>Bemisia</taxon>
    </lineage>
</organism>
<feature type="region of interest" description="Disordered" evidence="1">
    <location>
        <begin position="180"/>
        <end position="201"/>
    </location>
</feature>
<evidence type="ECO:0000256" key="1">
    <source>
        <dbReference type="SAM" id="MobiDB-lite"/>
    </source>
</evidence>
<dbReference type="AlphaFoldDB" id="A0A9P0F0P0"/>
<dbReference type="EMBL" id="OU963864">
    <property type="protein sequence ID" value="CAH0386987.1"/>
    <property type="molecule type" value="Genomic_DNA"/>
</dbReference>
<evidence type="ECO:0000313" key="2">
    <source>
        <dbReference type="EMBL" id="CAH0386987.1"/>
    </source>
</evidence>
<dbReference type="Proteomes" id="UP001152759">
    <property type="component" value="Chromosome 3"/>
</dbReference>
<name>A0A9P0F0P0_BEMTA</name>
<keyword evidence="3" id="KW-1185">Reference proteome</keyword>
<accession>A0A9P0F0P0</accession>
<proteinExistence type="predicted"/>